<organism evidence="2 3">
    <name type="scientific">Streptomyces zhihengii</name>
    <dbReference type="NCBI Taxonomy" id="1818004"/>
    <lineage>
        <taxon>Bacteria</taxon>
        <taxon>Bacillati</taxon>
        <taxon>Actinomycetota</taxon>
        <taxon>Actinomycetes</taxon>
        <taxon>Kitasatosporales</taxon>
        <taxon>Streptomycetaceae</taxon>
        <taxon>Streptomyces</taxon>
    </lineage>
</organism>
<keyword evidence="3" id="KW-1185">Reference proteome</keyword>
<accession>A0ABS2UJ41</accession>
<sequence>MLRSLPRATTALALGVAAVVVTAVPSAAAPVQNWRDVSPPNSDGSVLFDIETTRGATWAVGVHSDETTRPSAPVALRWTAKGWQAPPQPADHGRLDDLAAGAPDEVWAVGYRHEPVGESDWDRGRALLQHWDGTRWSEVHPPFPAQATNTYLSAVDVDAAGSVWVFGSFTDADGEYTSALFRGDADGEGDLTRLSGDTGLNWVAELKATRGGIVYAVGDGISRFDGTTWTKQNLPATLDTALFDGIETRTANEIWAVGHQRDDTLWRRPVVVRYDGRAWSTVAAPAETGQLFDIAFDGLGRPVVVGETMDPEVNPAGNYVLTPGPDGSLTRSEEPPGAGFLYAAATDAAGRVWTAGGAAGAEGGVSPSAYAGIRR</sequence>
<proteinExistence type="predicted"/>
<dbReference type="EMBL" id="JAFEJA010000001">
    <property type="protein sequence ID" value="MBM9617586.1"/>
    <property type="molecule type" value="Genomic_DNA"/>
</dbReference>
<gene>
    <name evidence="2" type="ORF">JE024_02315</name>
</gene>
<feature type="chain" id="PRO_5046897093" evidence="1">
    <location>
        <begin position="29"/>
        <end position="375"/>
    </location>
</feature>
<protein>
    <submittedName>
        <fullName evidence="2">Uncharacterized protein</fullName>
    </submittedName>
</protein>
<evidence type="ECO:0000313" key="3">
    <source>
        <dbReference type="Proteomes" id="UP000664109"/>
    </source>
</evidence>
<dbReference type="SUPFAM" id="SSF101898">
    <property type="entry name" value="NHL repeat"/>
    <property type="match status" value="1"/>
</dbReference>
<feature type="signal peptide" evidence="1">
    <location>
        <begin position="1"/>
        <end position="28"/>
    </location>
</feature>
<dbReference type="Proteomes" id="UP000664109">
    <property type="component" value="Unassembled WGS sequence"/>
</dbReference>
<comment type="caution">
    <text evidence="2">The sequence shown here is derived from an EMBL/GenBank/DDBJ whole genome shotgun (WGS) entry which is preliminary data.</text>
</comment>
<reference evidence="2 3" key="1">
    <citation type="journal article" date="2016" name="Arch. Microbiol.">
        <title>Streptomyces zhihengii sp. nov., isolated from rhizospheric soil of Psammosilene tunicoides.</title>
        <authorList>
            <person name="Huang M.J."/>
            <person name="Fei J.J."/>
            <person name="Salam N."/>
            <person name="Kim C.J."/>
            <person name="Hozzein W.N."/>
            <person name="Xiao M."/>
            <person name="Huang H.Q."/>
            <person name="Li W.J."/>
        </authorList>
    </citation>
    <scope>NUCLEOTIDE SEQUENCE [LARGE SCALE GENOMIC DNA]</scope>
    <source>
        <strain evidence="2 3">YIM T102</strain>
    </source>
</reference>
<dbReference type="RefSeq" id="WP_205371945.1">
    <property type="nucleotide sequence ID" value="NZ_JAFEJA010000001.1"/>
</dbReference>
<name>A0ABS2UJ41_9ACTN</name>
<evidence type="ECO:0000313" key="2">
    <source>
        <dbReference type="EMBL" id="MBM9617586.1"/>
    </source>
</evidence>
<keyword evidence="1" id="KW-0732">Signal</keyword>
<evidence type="ECO:0000256" key="1">
    <source>
        <dbReference type="SAM" id="SignalP"/>
    </source>
</evidence>